<dbReference type="PANTHER" id="PTHR34472:SF1">
    <property type="entry name" value="SULFUR CARRIER PROTEIN THIS"/>
    <property type="match status" value="1"/>
</dbReference>
<dbReference type="NCBIfam" id="TIGR01683">
    <property type="entry name" value="thiS"/>
    <property type="match status" value="1"/>
</dbReference>
<dbReference type="RefSeq" id="WP_115855256.1">
    <property type="nucleotide sequence ID" value="NZ_QRDJ01000009.1"/>
</dbReference>
<accession>A0A3D9DSD5</accession>
<proteinExistence type="predicted"/>
<dbReference type="Pfam" id="PF02597">
    <property type="entry name" value="ThiS"/>
    <property type="match status" value="1"/>
</dbReference>
<dbReference type="AlphaFoldDB" id="A0A3D9DSD5"/>
<organism evidence="1 2">
    <name type="scientific">Kushneria indalinina DSM 14324</name>
    <dbReference type="NCBI Taxonomy" id="1122140"/>
    <lineage>
        <taxon>Bacteria</taxon>
        <taxon>Pseudomonadati</taxon>
        <taxon>Pseudomonadota</taxon>
        <taxon>Gammaproteobacteria</taxon>
        <taxon>Oceanospirillales</taxon>
        <taxon>Halomonadaceae</taxon>
        <taxon>Kushneria</taxon>
    </lineage>
</organism>
<dbReference type="CDD" id="cd00565">
    <property type="entry name" value="Ubl_ThiS"/>
    <property type="match status" value="1"/>
</dbReference>
<dbReference type="InterPro" id="IPR016155">
    <property type="entry name" value="Mopterin_synth/thiamin_S_b"/>
</dbReference>
<dbReference type="InterPro" id="IPR003749">
    <property type="entry name" value="ThiS/MoaD-like"/>
</dbReference>
<keyword evidence="2" id="KW-1185">Reference proteome</keyword>
<dbReference type="Gene3D" id="3.10.20.30">
    <property type="match status" value="1"/>
</dbReference>
<dbReference type="Proteomes" id="UP000256334">
    <property type="component" value="Unassembled WGS sequence"/>
</dbReference>
<protein>
    <submittedName>
        <fullName evidence="1">Sulfur carrier protein ThiS</fullName>
    </submittedName>
</protein>
<gene>
    <name evidence="1" type="ORF">C8D72_3026</name>
</gene>
<dbReference type="PANTHER" id="PTHR34472">
    <property type="entry name" value="SULFUR CARRIER PROTEIN THIS"/>
    <property type="match status" value="1"/>
</dbReference>
<dbReference type="OrthoDB" id="9800283at2"/>
<comment type="caution">
    <text evidence="1">The sequence shown here is derived from an EMBL/GenBank/DDBJ whole genome shotgun (WGS) entry which is preliminary data.</text>
</comment>
<evidence type="ECO:0000313" key="2">
    <source>
        <dbReference type="Proteomes" id="UP000256334"/>
    </source>
</evidence>
<dbReference type="InterPro" id="IPR010035">
    <property type="entry name" value="Thi_S"/>
</dbReference>
<reference evidence="1 2" key="1">
    <citation type="submission" date="2018-07" db="EMBL/GenBank/DDBJ databases">
        <title>Genomic Encyclopedia of Type Strains, Phase IV (KMG-IV): sequencing the most valuable type-strain genomes for metagenomic binning, comparative biology and taxonomic classification.</title>
        <authorList>
            <person name="Goeker M."/>
        </authorList>
    </citation>
    <scope>NUCLEOTIDE SEQUENCE [LARGE SCALE GENOMIC DNA]</scope>
    <source>
        <strain evidence="1 2">DSM 14324</strain>
    </source>
</reference>
<sequence>MQLYINGEARRVDQIESVADLIETLSLTGRRIAVEVNEAIVPRTRHATTTLNEGDRVEIVHAIGGG</sequence>
<dbReference type="InterPro" id="IPR012675">
    <property type="entry name" value="Beta-grasp_dom_sf"/>
</dbReference>
<dbReference type="SUPFAM" id="SSF54285">
    <property type="entry name" value="MoaD/ThiS"/>
    <property type="match status" value="1"/>
</dbReference>
<dbReference type="EMBL" id="QRDJ01000009">
    <property type="protein sequence ID" value="REC93678.1"/>
    <property type="molecule type" value="Genomic_DNA"/>
</dbReference>
<evidence type="ECO:0000313" key="1">
    <source>
        <dbReference type="EMBL" id="REC93678.1"/>
    </source>
</evidence>
<name>A0A3D9DSD5_9GAMM</name>